<accession>A0AAJ6GS39</accession>
<organism evidence="1 2">
    <name type="scientific">Xanthomonas oryzae pv. leersiae</name>
    <dbReference type="NCBI Taxonomy" id="3112258"/>
    <lineage>
        <taxon>Bacteria</taxon>
        <taxon>Pseudomonadati</taxon>
        <taxon>Pseudomonadota</taxon>
        <taxon>Gammaproteobacteria</taxon>
        <taxon>Lysobacterales</taxon>
        <taxon>Lysobacteraceae</taxon>
        <taxon>Xanthomonas</taxon>
    </lineage>
</organism>
<dbReference type="AlphaFoldDB" id="A0AAJ6GS39"/>
<proteinExistence type="predicted"/>
<name>A0AAJ6GS39_9XANT</name>
<dbReference type="Proteomes" id="UP001228059">
    <property type="component" value="Chromosome"/>
</dbReference>
<evidence type="ECO:0000313" key="1">
    <source>
        <dbReference type="EMBL" id="WIX06728.1"/>
    </source>
</evidence>
<sequence>MIVIAHAPADWFLLCEGDRCWLDINGSISATGVSILLLLNASERALVRADRHAACATSASQVQARPHAAAARAGSAVDGKRVRAAVRQWRARGSTAAG</sequence>
<dbReference type="EMBL" id="CP127225">
    <property type="protein sequence ID" value="WIX06728.1"/>
    <property type="molecule type" value="Genomic_DNA"/>
</dbReference>
<protein>
    <submittedName>
        <fullName evidence="1">Uncharacterized protein</fullName>
    </submittedName>
</protein>
<gene>
    <name evidence="1" type="ORF">QN060_00335</name>
</gene>
<evidence type="ECO:0000313" key="2">
    <source>
        <dbReference type="Proteomes" id="UP001228059"/>
    </source>
</evidence>
<dbReference type="RefSeq" id="WP_053501897.1">
    <property type="nucleotide sequence ID" value="NZ_CP127225.1"/>
</dbReference>
<reference evidence="1 2" key="1">
    <citation type="submission" date="2023-05" db="EMBL/GenBank/DDBJ databases">
        <title>Complete Genome Resource of Xanthomonas oryzae pv. leersiae Strain YNJC Isolated From Plateau Japonica Rice in Southwest China.</title>
        <authorList>
            <person name="Aa X."/>
            <person name="Mei L."/>
            <person name="Liu P."/>
            <person name="Yang Y."/>
            <person name="Tang C."/>
            <person name="Zhang F."/>
            <person name="Dong C."/>
            <person name="Wang B."/>
            <person name="Chen X."/>
            <person name="Dai L."/>
        </authorList>
    </citation>
    <scope>NUCLEOTIDE SEQUENCE [LARGE SCALE GENOMIC DNA]</scope>
    <source>
        <strain evidence="1 2">YNJC</strain>
    </source>
</reference>